<reference evidence="2" key="1">
    <citation type="submission" date="2020-07" db="EMBL/GenBank/DDBJ databases">
        <title>Multicomponent nature underlies the extraordinary mechanical properties of spider dragline silk.</title>
        <authorList>
            <person name="Kono N."/>
            <person name="Nakamura H."/>
            <person name="Mori M."/>
            <person name="Yoshida Y."/>
            <person name="Ohtoshi R."/>
            <person name="Malay A.D."/>
            <person name="Moran D.A.P."/>
            <person name="Tomita M."/>
            <person name="Numata K."/>
            <person name="Arakawa K."/>
        </authorList>
    </citation>
    <scope>NUCLEOTIDE SEQUENCE</scope>
</reference>
<dbReference type="InterPro" id="IPR000210">
    <property type="entry name" value="BTB/POZ_dom"/>
</dbReference>
<proteinExistence type="predicted"/>
<dbReference type="InterPro" id="IPR011333">
    <property type="entry name" value="SKP1/BTB/POZ_sf"/>
</dbReference>
<dbReference type="SMART" id="SM00225">
    <property type="entry name" value="BTB"/>
    <property type="match status" value="1"/>
</dbReference>
<organism evidence="2 3">
    <name type="scientific">Trichonephila clavata</name>
    <name type="common">Joro spider</name>
    <name type="synonym">Nephila clavata</name>
    <dbReference type="NCBI Taxonomy" id="2740835"/>
    <lineage>
        <taxon>Eukaryota</taxon>
        <taxon>Metazoa</taxon>
        <taxon>Ecdysozoa</taxon>
        <taxon>Arthropoda</taxon>
        <taxon>Chelicerata</taxon>
        <taxon>Arachnida</taxon>
        <taxon>Araneae</taxon>
        <taxon>Araneomorphae</taxon>
        <taxon>Entelegynae</taxon>
        <taxon>Araneoidea</taxon>
        <taxon>Nephilidae</taxon>
        <taxon>Trichonephila</taxon>
    </lineage>
</organism>
<evidence type="ECO:0000313" key="3">
    <source>
        <dbReference type="Proteomes" id="UP000887116"/>
    </source>
</evidence>
<evidence type="ECO:0000313" key="2">
    <source>
        <dbReference type="EMBL" id="GFQ88350.1"/>
    </source>
</evidence>
<dbReference type="PANTHER" id="PTHR24413">
    <property type="entry name" value="SPECKLE-TYPE POZ PROTEIN"/>
    <property type="match status" value="1"/>
</dbReference>
<dbReference type="EMBL" id="BMAO01003501">
    <property type="protein sequence ID" value="GFQ88350.1"/>
    <property type="molecule type" value="Genomic_DNA"/>
</dbReference>
<name>A0A8X6J299_TRICU</name>
<keyword evidence="3" id="KW-1185">Reference proteome</keyword>
<sequence length="155" mass="17810">MRLLFKSQRHCDITLRSADGKCIKAVKAVLCARSVIFNAMFETDMREINTGVVDISDVDNETLNLLLHFLYTDTLDNIHDHKIAVKLYITADKYQIFPLKDLCSNHLSSVASAKNVFDIMYLSSKYQDENLKNAARKLVSNDVLNSYRWENFVLD</sequence>
<protein>
    <submittedName>
        <fullName evidence="2">Speckle-type POZ protein</fullName>
    </submittedName>
</protein>
<dbReference type="Pfam" id="PF00651">
    <property type="entry name" value="BTB"/>
    <property type="match status" value="1"/>
</dbReference>
<dbReference type="Gene3D" id="3.30.710.10">
    <property type="entry name" value="Potassium Channel Kv1.1, Chain A"/>
    <property type="match status" value="1"/>
</dbReference>
<dbReference type="AlphaFoldDB" id="A0A8X6J299"/>
<dbReference type="OrthoDB" id="6434522at2759"/>
<evidence type="ECO:0000259" key="1">
    <source>
        <dbReference type="PROSITE" id="PS50097"/>
    </source>
</evidence>
<dbReference type="SUPFAM" id="SSF54695">
    <property type="entry name" value="POZ domain"/>
    <property type="match status" value="1"/>
</dbReference>
<dbReference type="Proteomes" id="UP000887116">
    <property type="component" value="Unassembled WGS sequence"/>
</dbReference>
<accession>A0A8X6J299</accession>
<comment type="caution">
    <text evidence="2">The sequence shown here is derived from an EMBL/GenBank/DDBJ whole genome shotgun (WGS) entry which is preliminary data.</text>
</comment>
<feature type="domain" description="BTB" evidence="1">
    <location>
        <begin position="11"/>
        <end position="79"/>
    </location>
</feature>
<dbReference type="PROSITE" id="PS50097">
    <property type="entry name" value="BTB"/>
    <property type="match status" value="1"/>
</dbReference>
<gene>
    <name evidence="2" type="primary">spop_132</name>
    <name evidence="2" type="ORF">TNCT_113821</name>
</gene>